<proteinExistence type="predicted"/>
<dbReference type="Pfam" id="PF13411">
    <property type="entry name" value="MerR_1"/>
    <property type="match status" value="1"/>
</dbReference>
<dbReference type="Gene3D" id="1.10.1660.10">
    <property type="match status" value="1"/>
</dbReference>
<dbReference type="AlphaFoldDB" id="A0A6J4RBT8"/>
<dbReference type="GO" id="GO:0003700">
    <property type="term" value="F:DNA-binding transcription factor activity"/>
    <property type="evidence" value="ECO:0007669"/>
    <property type="project" value="InterPro"/>
</dbReference>
<dbReference type="GO" id="GO:0003677">
    <property type="term" value="F:DNA binding"/>
    <property type="evidence" value="ECO:0007669"/>
    <property type="project" value="UniProtKB-KW"/>
</dbReference>
<dbReference type="Pfam" id="PF17150">
    <property type="entry name" value="CHASE6_C"/>
    <property type="match status" value="1"/>
</dbReference>
<protein>
    <recommendedName>
        <fullName evidence="5">HTH merR-type domain-containing protein</fullName>
    </recommendedName>
</protein>
<dbReference type="InterPro" id="IPR000551">
    <property type="entry name" value="MerR-type_HTH_dom"/>
</dbReference>
<evidence type="ECO:0000259" key="5">
    <source>
        <dbReference type="PROSITE" id="PS50937"/>
    </source>
</evidence>
<feature type="domain" description="HTH merR-type" evidence="5">
    <location>
        <begin position="3"/>
        <end position="63"/>
    </location>
</feature>
<dbReference type="SUPFAM" id="SSF46955">
    <property type="entry name" value="Putative DNA-binding domain"/>
    <property type="match status" value="1"/>
</dbReference>
<dbReference type="SMART" id="SM00422">
    <property type="entry name" value="HTH_MERR"/>
    <property type="match status" value="1"/>
</dbReference>
<dbReference type="InterPro" id="IPR009061">
    <property type="entry name" value="DNA-bd_dom_put_sf"/>
</dbReference>
<reference evidence="6" key="1">
    <citation type="submission" date="2020-02" db="EMBL/GenBank/DDBJ databases">
        <authorList>
            <person name="Meier V. D."/>
        </authorList>
    </citation>
    <scope>NUCLEOTIDE SEQUENCE</scope>
    <source>
        <strain evidence="6">AVDCRST_MAG65</strain>
    </source>
</reference>
<dbReference type="InterPro" id="IPR019278">
    <property type="entry name" value="DICT_dom"/>
</dbReference>
<dbReference type="EMBL" id="CADCVL010000112">
    <property type="protein sequence ID" value="CAA9469587.1"/>
    <property type="molecule type" value="Genomic_DNA"/>
</dbReference>
<keyword evidence="1" id="KW-0678">Repressor</keyword>
<dbReference type="PROSITE" id="PS50937">
    <property type="entry name" value="HTH_MERR_2"/>
    <property type="match status" value="1"/>
</dbReference>
<name>A0A6J4RBT8_9ACTN</name>
<accession>A0A6J4RBT8</accession>
<evidence type="ECO:0000256" key="3">
    <source>
        <dbReference type="ARBA" id="ARBA00023125"/>
    </source>
</evidence>
<dbReference type="InterPro" id="IPR047057">
    <property type="entry name" value="MerR_fam"/>
</dbReference>
<evidence type="ECO:0000256" key="4">
    <source>
        <dbReference type="ARBA" id="ARBA00023163"/>
    </source>
</evidence>
<gene>
    <name evidence="6" type="ORF">AVDCRST_MAG65-647</name>
</gene>
<evidence type="ECO:0000256" key="1">
    <source>
        <dbReference type="ARBA" id="ARBA00022491"/>
    </source>
</evidence>
<evidence type="ECO:0000313" key="6">
    <source>
        <dbReference type="EMBL" id="CAA9469587.1"/>
    </source>
</evidence>
<dbReference type="Pfam" id="PF10069">
    <property type="entry name" value="DICT"/>
    <property type="match status" value="1"/>
</dbReference>
<keyword evidence="4" id="KW-0804">Transcription</keyword>
<dbReference type="PANTHER" id="PTHR30204:SF69">
    <property type="entry name" value="MERR-FAMILY TRANSCRIPTIONAL REGULATOR"/>
    <property type="match status" value="1"/>
</dbReference>
<dbReference type="PANTHER" id="PTHR30204">
    <property type="entry name" value="REDOX-CYCLING DRUG-SENSING TRANSCRIPTIONAL ACTIVATOR SOXR"/>
    <property type="match status" value="1"/>
</dbReference>
<evidence type="ECO:0000256" key="2">
    <source>
        <dbReference type="ARBA" id="ARBA00023015"/>
    </source>
</evidence>
<organism evidence="6">
    <name type="scientific">uncultured Solirubrobacteraceae bacterium</name>
    <dbReference type="NCBI Taxonomy" id="1162706"/>
    <lineage>
        <taxon>Bacteria</taxon>
        <taxon>Bacillati</taxon>
        <taxon>Actinomycetota</taxon>
        <taxon>Thermoleophilia</taxon>
        <taxon>Solirubrobacterales</taxon>
        <taxon>Solirubrobacteraceae</taxon>
        <taxon>environmental samples</taxon>
    </lineage>
</organism>
<keyword evidence="3" id="KW-0238">DNA-binding</keyword>
<dbReference type="InterPro" id="IPR033415">
    <property type="entry name" value="CHASE6_C"/>
</dbReference>
<sequence length="278" mass="30401">MKGLAIKDVAERTGLAAGTIRMWEQRYGFPEPQRTPSGYRVYSSDDVELLRRVVAFRERGLSVPASLERARVGSAGSDRPSIYGALLSQGAALTPHKLRKRTLLVISRAIEDETLARAAEPFVAGAFQHERNYRAVEHRYRRLAANGTVVVFADFDGVTKPPGRPAEVPISADDAIGNEWAVVVDAPGYAACLLAWEQPRRDDGGGAPDAERRFEGAWTMDPEVVRRAAQVCCTLVRRADPELASSYEEVLADRPLALETPAPGLTALTNRMLAYLDG</sequence>
<keyword evidence="2" id="KW-0805">Transcription regulation</keyword>